<name>A0AAW6C6L4_FLAPL</name>
<protein>
    <recommendedName>
        <fullName evidence="3">Tox-PL domain-containing protein</fullName>
    </recommendedName>
</protein>
<dbReference type="Proteomes" id="UP001211006">
    <property type="component" value="Unassembled WGS sequence"/>
</dbReference>
<dbReference type="Pfam" id="PF23847">
    <property type="entry name" value="DUF7211"/>
    <property type="match status" value="1"/>
</dbReference>
<evidence type="ECO:0008006" key="3">
    <source>
        <dbReference type="Google" id="ProtNLM"/>
    </source>
</evidence>
<dbReference type="RefSeq" id="WP_130849672.1">
    <property type="nucleotide sequence ID" value="NZ_JAQLWN010000033.1"/>
</dbReference>
<sequence length="293" mass="32961">MGPYDKPFSPQEYLMHYGVKGMKWGVRRYQNKDGTLTKAGKERYSQNQQDGVDSFLKSVGSKKVSELTGSVNEDLAIQAVTYVSAFAAVLAVKAVQNRMLRKGRMKELDRLNREKDIKDFDECPRLPRKMKAEESVKVTNPDYPDLGTTMNCTFCTTAMALREKGYDVQATKVSDGFFSDDFFKATFNSPEVKMGRKKSGQAVLDTLSQTGDGSYGNLTVAWKLGGKHSLFWKNEGGRTRIYDGQSGEEITQSPSKTRSFMDFVNLKTITYNRLDNCEPTTYALAAVERPKKM</sequence>
<comment type="caution">
    <text evidence="1">The sequence shown here is derived from an EMBL/GenBank/DDBJ whole genome shotgun (WGS) entry which is preliminary data.</text>
</comment>
<reference evidence="1" key="1">
    <citation type="submission" date="2023-01" db="EMBL/GenBank/DDBJ databases">
        <title>Human gut microbiome strain richness.</title>
        <authorList>
            <person name="Chen-Liaw A."/>
        </authorList>
    </citation>
    <scope>NUCLEOTIDE SEQUENCE</scope>
    <source>
        <strain evidence="1">2225st1_A6_2225SCRN_200828</strain>
    </source>
</reference>
<dbReference type="InterPro" id="IPR055635">
    <property type="entry name" value="DUF7211"/>
</dbReference>
<gene>
    <name evidence="1" type="ORF">PND83_21550</name>
</gene>
<evidence type="ECO:0000313" key="1">
    <source>
        <dbReference type="EMBL" id="MDB7908572.1"/>
    </source>
</evidence>
<evidence type="ECO:0000313" key="2">
    <source>
        <dbReference type="Proteomes" id="UP001211006"/>
    </source>
</evidence>
<accession>A0AAW6C6L4</accession>
<dbReference type="EMBL" id="JAQLWO010000038">
    <property type="protein sequence ID" value="MDB7908572.1"/>
    <property type="molecule type" value="Genomic_DNA"/>
</dbReference>
<proteinExistence type="predicted"/>
<organism evidence="1 2">
    <name type="scientific">Flavonifractor plautii</name>
    <name type="common">Fusobacterium plautii</name>
    <dbReference type="NCBI Taxonomy" id="292800"/>
    <lineage>
        <taxon>Bacteria</taxon>
        <taxon>Bacillati</taxon>
        <taxon>Bacillota</taxon>
        <taxon>Clostridia</taxon>
        <taxon>Eubacteriales</taxon>
        <taxon>Oscillospiraceae</taxon>
        <taxon>Flavonifractor</taxon>
    </lineage>
</organism>
<dbReference type="AlphaFoldDB" id="A0AAW6C6L4"/>